<dbReference type="EMBL" id="JACHGI010000007">
    <property type="protein sequence ID" value="MBB6467917.1"/>
    <property type="molecule type" value="Genomic_DNA"/>
</dbReference>
<dbReference type="AlphaFoldDB" id="A0A8E2BEN5"/>
<organism evidence="1 2">
    <name type="scientific">Aminobacter carboxidus</name>
    <dbReference type="NCBI Taxonomy" id="376165"/>
    <lineage>
        <taxon>Bacteria</taxon>
        <taxon>Pseudomonadati</taxon>
        <taxon>Pseudomonadota</taxon>
        <taxon>Alphaproteobacteria</taxon>
        <taxon>Hyphomicrobiales</taxon>
        <taxon>Phyllobacteriaceae</taxon>
        <taxon>Aminobacter</taxon>
    </lineage>
</organism>
<name>A0A8E2BEN5_9HYPH</name>
<dbReference type="Proteomes" id="UP000532373">
    <property type="component" value="Unassembled WGS sequence"/>
</dbReference>
<reference evidence="1 2" key="1">
    <citation type="submission" date="2020-08" db="EMBL/GenBank/DDBJ databases">
        <title>Genomic Encyclopedia of Type Strains, Phase IV (KMG-IV): sequencing the most valuable type-strain genomes for metagenomic binning, comparative biology and taxonomic classification.</title>
        <authorList>
            <person name="Goeker M."/>
        </authorList>
    </citation>
    <scope>NUCLEOTIDE SEQUENCE [LARGE SCALE GENOMIC DNA]</scope>
    <source>
        <strain evidence="1 2">DSM 17454</strain>
    </source>
</reference>
<dbReference type="RefSeq" id="WP_184770295.1">
    <property type="nucleotide sequence ID" value="NZ_JACHGI010000007.1"/>
</dbReference>
<protein>
    <recommendedName>
        <fullName evidence="3">DUF1127 domain-containing protein</fullName>
    </recommendedName>
</protein>
<evidence type="ECO:0000313" key="2">
    <source>
        <dbReference type="Proteomes" id="UP000532373"/>
    </source>
</evidence>
<evidence type="ECO:0000313" key="1">
    <source>
        <dbReference type="EMBL" id="MBB6467917.1"/>
    </source>
</evidence>
<sequence length="59" mass="6720">MNTAQASLIHCEPVSLTSRLAAVFGWRSRKRLLDVRDLPDHLKRDMGYLDGNDPGGRRR</sequence>
<gene>
    <name evidence="1" type="ORF">HNQ96_003800</name>
</gene>
<proteinExistence type="predicted"/>
<evidence type="ECO:0008006" key="3">
    <source>
        <dbReference type="Google" id="ProtNLM"/>
    </source>
</evidence>
<accession>A0A8E2BEN5</accession>
<comment type="caution">
    <text evidence="1">The sequence shown here is derived from an EMBL/GenBank/DDBJ whole genome shotgun (WGS) entry which is preliminary data.</text>
</comment>